<reference evidence="1 2" key="1">
    <citation type="journal article" date="2010" name="Nat. Biotechnol.">
        <title>Genome sequence of the model mushroom Schizophyllum commune.</title>
        <authorList>
            <person name="Ohm R.A."/>
            <person name="de Jong J.F."/>
            <person name="Lugones L.G."/>
            <person name="Aerts A."/>
            <person name="Kothe E."/>
            <person name="Stajich J.E."/>
            <person name="de Vries R.P."/>
            <person name="Record E."/>
            <person name="Levasseur A."/>
            <person name="Baker S.E."/>
            <person name="Bartholomew K.A."/>
            <person name="Coutinho P.M."/>
            <person name="Erdmann S."/>
            <person name="Fowler T.J."/>
            <person name="Gathman A.C."/>
            <person name="Lombard V."/>
            <person name="Henrissat B."/>
            <person name="Knabe N."/>
            <person name="Kuees U."/>
            <person name="Lilly W.W."/>
            <person name="Lindquist E."/>
            <person name="Lucas S."/>
            <person name="Magnuson J.K."/>
            <person name="Piumi F."/>
            <person name="Raudaskoski M."/>
            <person name="Salamov A."/>
            <person name="Schmutz J."/>
            <person name="Schwarze F.W.M.R."/>
            <person name="vanKuyk P.A."/>
            <person name="Horton J.S."/>
            <person name="Grigoriev I.V."/>
            <person name="Woesten H.A.B."/>
        </authorList>
    </citation>
    <scope>NUCLEOTIDE SEQUENCE [LARGE SCALE GENOMIC DNA]</scope>
    <source>
        <strain evidence="2">H4-8 / FGSC 9210</strain>
    </source>
</reference>
<keyword evidence="2" id="KW-1185">Reference proteome</keyword>
<dbReference type="OMA" id="WIRVAGK"/>
<dbReference type="OrthoDB" id="3350591at2759"/>
<evidence type="ECO:0000313" key="2">
    <source>
        <dbReference type="Proteomes" id="UP000007431"/>
    </source>
</evidence>
<dbReference type="InParanoid" id="D8Q6F9"/>
<organism evidence="2">
    <name type="scientific">Schizophyllum commune (strain H4-8 / FGSC 9210)</name>
    <name type="common">Split gill fungus</name>
    <dbReference type="NCBI Taxonomy" id="578458"/>
    <lineage>
        <taxon>Eukaryota</taxon>
        <taxon>Fungi</taxon>
        <taxon>Dikarya</taxon>
        <taxon>Basidiomycota</taxon>
        <taxon>Agaricomycotina</taxon>
        <taxon>Agaricomycetes</taxon>
        <taxon>Agaricomycetidae</taxon>
        <taxon>Agaricales</taxon>
        <taxon>Schizophyllaceae</taxon>
        <taxon>Schizophyllum</taxon>
    </lineage>
</organism>
<dbReference type="HOGENOM" id="CLU_045731_0_0_1"/>
<dbReference type="AlphaFoldDB" id="D8Q6F9"/>
<dbReference type="VEuPathDB" id="FungiDB:SCHCODRAFT_02627750"/>
<accession>D8Q6F9</accession>
<dbReference type="STRING" id="578458.D8Q6F9"/>
<dbReference type="KEGG" id="scm:SCHCO_02627750"/>
<dbReference type="EMBL" id="GL377307">
    <property type="protein sequence ID" value="EFI96631.1"/>
    <property type="molecule type" value="Genomic_DNA"/>
</dbReference>
<name>D8Q6F9_SCHCM</name>
<dbReference type="eggNOG" id="ENOG502S7Q5">
    <property type="taxonomic scope" value="Eukaryota"/>
</dbReference>
<dbReference type="Pfam" id="PF12311">
    <property type="entry name" value="DUF3632"/>
    <property type="match status" value="1"/>
</dbReference>
<dbReference type="Proteomes" id="UP000007431">
    <property type="component" value="Unassembled WGS sequence"/>
</dbReference>
<proteinExistence type="predicted"/>
<dbReference type="InterPro" id="IPR022085">
    <property type="entry name" value="OpdG"/>
</dbReference>
<dbReference type="PANTHER" id="PTHR38797">
    <property type="entry name" value="NUCLEAR PORE COMPLEX PROTEIN NUP85-RELATED"/>
    <property type="match status" value="1"/>
</dbReference>
<dbReference type="InterPro" id="IPR053204">
    <property type="entry name" value="Oxopyrrolidines_Biosynth-assoc"/>
</dbReference>
<dbReference type="PANTHER" id="PTHR38797:SF4">
    <property type="entry name" value="NUCLEAR PORE COMPLEX PROTEIN NUP85"/>
    <property type="match status" value="1"/>
</dbReference>
<sequence length="397" mass="44140">MRRHACAHCARLSAQYRRRAALTSSSIRLHPPSAADRIPSVLDQRFDLSASYLSSSTSTWHILRSCIHILSPLPLSTILTPTMSDKRLKDASPAELVRDLALSTSGTAARIEELCVYRVEEAKTKGTDAPASEGDAKDTPGLETFLYELWSEVVKMAQEDDMYHARLLEILAELKKTENAELKKTERNWRVWGAPASLSELSTFGAVARDAFEAPKVELDGKVIRTTPEDAPLFASDARDDADARTLAFTAARQRFLRLHRFLACVWAAGLWPFHDLALWTMRDALEYGPDHSSYKRVPRALKVEAAAQWAVHAGRQMYECKEIMGPKGNANWPANAGAPGRGGDKWDGVDGYDAGRWRLWREEFGRIAESDGELENVRSAAKEAAEAMRKVEEASG</sequence>
<gene>
    <name evidence="1" type="ORF">SCHCODRAFT_68727</name>
</gene>
<evidence type="ECO:0000313" key="1">
    <source>
        <dbReference type="EMBL" id="EFI96631.1"/>
    </source>
</evidence>
<protein>
    <submittedName>
        <fullName evidence="1">Uncharacterized protein</fullName>
    </submittedName>
</protein>
<dbReference type="GeneID" id="9589235"/>